<dbReference type="Proteomes" id="UP001202243">
    <property type="component" value="Unassembled WGS sequence"/>
</dbReference>
<evidence type="ECO:0000313" key="2">
    <source>
        <dbReference type="EMBL" id="MCM2564549.1"/>
    </source>
</evidence>
<organism evidence="2 3">
    <name type="scientific">Janthinobacterium kumbetense</name>
    <dbReference type="NCBI Taxonomy" id="2950280"/>
    <lineage>
        <taxon>Bacteria</taxon>
        <taxon>Pseudomonadati</taxon>
        <taxon>Pseudomonadota</taxon>
        <taxon>Betaproteobacteria</taxon>
        <taxon>Burkholderiales</taxon>
        <taxon>Oxalobacteraceae</taxon>
        <taxon>Janthinobacterium</taxon>
    </lineage>
</organism>
<sequence length="218" mass="23677">MSGIPARPCKPARAEWIRFAPADDASCHAAMMANMRPVLWRSVLLGGCVLILAFIVQAVWRDVPYAGEAVLLGLPALTAWIVGVLFLPGPDLSFHVEINDAGVLLRRLARGLPGHDKVLQLTPQQIRALEVVTYAGAVDVYRGGPPMARVELLLHTTLDDCPLIRVVGMDLPVPQRWSLRQIKDELGRRCTLAGIPVAERAGATYQASSAIRALWPPA</sequence>
<keyword evidence="1" id="KW-1133">Transmembrane helix</keyword>
<keyword evidence="1" id="KW-0812">Transmembrane</keyword>
<feature type="transmembrane region" description="Helical" evidence="1">
    <location>
        <begin position="66"/>
        <end position="87"/>
    </location>
</feature>
<name>A0ABT0WKG6_9BURK</name>
<evidence type="ECO:0000256" key="1">
    <source>
        <dbReference type="SAM" id="Phobius"/>
    </source>
</evidence>
<comment type="caution">
    <text evidence="2">The sequence shown here is derived from an EMBL/GenBank/DDBJ whole genome shotgun (WGS) entry which is preliminary data.</text>
</comment>
<reference evidence="2 3" key="1">
    <citation type="submission" date="2022-06" db="EMBL/GenBank/DDBJ databases">
        <title>Janthinobacterium kumbetensis sp. nov., isolated from spring water in Turkey.</title>
        <authorList>
            <person name="Inan Bektas K."/>
            <person name="Belduz A.A."/>
            <person name="Canakci S."/>
            <person name="Nalcaoglu A."/>
            <person name="Ceylan E."/>
            <person name="Kati H."/>
        </authorList>
    </citation>
    <scope>NUCLEOTIDE SEQUENCE [LARGE SCALE GENOMIC DNA]</scope>
    <source>
        <strain evidence="2 3">GK</strain>
    </source>
</reference>
<evidence type="ECO:0000313" key="3">
    <source>
        <dbReference type="Proteomes" id="UP001202243"/>
    </source>
</evidence>
<proteinExistence type="predicted"/>
<keyword evidence="1" id="KW-0472">Membrane</keyword>
<feature type="transmembrane region" description="Helical" evidence="1">
    <location>
        <begin position="38"/>
        <end position="60"/>
    </location>
</feature>
<dbReference type="RefSeq" id="WP_251348512.1">
    <property type="nucleotide sequence ID" value="NZ_JAMQGR010000001.1"/>
</dbReference>
<gene>
    <name evidence="2" type="ORF">NCG91_03000</name>
</gene>
<accession>A0ABT0WKG6</accession>
<keyword evidence="3" id="KW-1185">Reference proteome</keyword>
<protein>
    <submittedName>
        <fullName evidence="2">Uncharacterized protein</fullName>
    </submittedName>
</protein>
<dbReference type="EMBL" id="JAMQGR010000001">
    <property type="protein sequence ID" value="MCM2564549.1"/>
    <property type="molecule type" value="Genomic_DNA"/>
</dbReference>